<evidence type="ECO:0000313" key="1">
    <source>
        <dbReference type="EnsemblPlants" id="AET6Gv20555300.11"/>
    </source>
</evidence>
<evidence type="ECO:0000313" key="2">
    <source>
        <dbReference type="Proteomes" id="UP000015105"/>
    </source>
</evidence>
<sequence>MKREDYSGTSQLLIGSFLQDEKNKMFVLFYFRKKEKSKVAKNIEWPQLKPCLYKRR</sequence>
<reference evidence="2" key="2">
    <citation type="journal article" date="2017" name="Nat. Plants">
        <title>The Aegilops tauschii genome reveals multiple impacts of transposons.</title>
        <authorList>
            <person name="Zhao G."/>
            <person name="Zou C."/>
            <person name="Li K."/>
            <person name="Wang K."/>
            <person name="Li T."/>
            <person name="Gao L."/>
            <person name="Zhang X."/>
            <person name="Wang H."/>
            <person name="Yang Z."/>
            <person name="Liu X."/>
            <person name="Jiang W."/>
            <person name="Mao L."/>
            <person name="Kong X."/>
            <person name="Jiao Y."/>
            <person name="Jia J."/>
        </authorList>
    </citation>
    <scope>NUCLEOTIDE SEQUENCE [LARGE SCALE GENOMIC DNA]</scope>
    <source>
        <strain evidence="2">cv. AL8/78</strain>
    </source>
</reference>
<protein>
    <submittedName>
        <fullName evidence="1">Uncharacterized protein</fullName>
    </submittedName>
</protein>
<accession>A0A453NZQ8</accession>
<reference evidence="2" key="1">
    <citation type="journal article" date="2014" name="Science">
        <title>Ancient hybridizations among the ancestral genomes of bread wheat.</title>
        <authorList>
            <consortium name="International Wheat Genome Sequencing Consortium,"/>
            <person name="Marcussen T."/>
            <person name="Sandve S.R."/>
            <person name="Heier L."/>
            <person name="Spannagl M."/>
            <person name="Pfeifer M."/>
            <person name="Jakobsen K.S."/>
            <person name="Wulff B.B."/>
            <person name="Steuernagel B."/>
            <person name="Mayer K.F."/>
            <person name="Olsen O.A."/>
        </authorList>
    </citation>
    <scope>NUCLEOTIDE SEQUENCE [LARGE SCALE GENOMIC DNA]</scope>
    <source>
        <strain evidence="2">cv. AL8/78</strain>
    </source>
</reference>
<reference evidence="1" key="5">
    <citation type="journal article" date="2021" name="G3 (Bethesda)">
        <title>Aegilops tauschii genome assembly Aet v5.0 features greater sequence contiguity and improved annotation.</title>
        <authorList>
            <person name="Wang L."/>
            <person name="Zhu T."/>
            <person name="Rodriguez J.C."/>
            <person name="Deal K.R."/>
            <person name="Dubcovsky J."/>
            <person name="McGuire P.E."/>
            <person name="Lux T."/>
            <person name="Spannagl M."/>
            <person name="Mayer K.F.X."/>
            <person name="Baldrich P."/>
            <person name="Meyers B.C."/>
            <person name="Huo N."/>
            <person name="Gu Y.Q."/>
            <person name="Zhou H."/>
            <person name="Devos K.M."/>
            <person name="Bennetzen J.L."/>
            <person name="Unver T."/>
            <person name="Budak H."/>
            <person name="Gulick P.J."/>
            <person name="Galiba G."/>
            <person name="Kalapos B."/>
            <person name="Nelson D.R."/>
            <person name="Li P."/>
            <person name="You F.M."/>
            <person name="Luo M.C."/>
            <person name="Dvorak J."/>
        </authorList>
    </citation>
    <scope>NUCLEOTIDE SEQUENCE [LARGE SCALE GENOMIC DNA]</scope>
    <source>
        <strain evidence="1">cv. AL8/78</strain>
    </source>
</reference>
<dbReference type="Gene3D" id="3.40.50.150">
    <property type="entry name" value="Vaccinia Virus protein VP39"/>
    <property type="match status" value="1"/>
</dbReference>
<dbReference type="Gramene" id="AET6Gv20555300.11">
    <property type="protein sequence ID" value="AET6Gv20555300.11"/>
    <property type="gene ID" value="AET6Gv20555300"/>
</dbReference>
<dbReference type="EnsemblPlants" id="AET6Gv20555300.11">
    <property type="protein sequence ID" value="AET6Gv20555300.11"/>
    <property type="gene ID" value="AET6Gv20555300"/>
</dbReference>
<dbReference type="AlphaFoldDB" id="A0A453NZQ8"/>
<name>A0A453NZQ8_AEGTS</name>
<reference evidence="1" key="4">
    <citation type="submission" date="2019-03" db="UniProtKB">
        <authorList>
            <consortium name="EnsemblPlants"/>
        </authorList>
    </citation>
    <scope>IDENTIFICATION</scope>
</reference>
<keyword evidence="2" id="KW-1185">Reference proteome</keyword>
<reference evidence="1" key="3">
    <citation type="journal article" date="2017" name="Nature">
        <title>Genome sequence of the progenitor of the wheat D genome Aegilops tauschii.</title>
        <authorList>
            <person name="Luo M.C."/>
            <person name="Gu Y.Q."/>
            <person name="Puiu D."/>
            <person name="Wang H."/>
            <person name="Twardziok S.O."/>
            <person name="Deal K.R."/>
            <person name="Huo N."/>
            <person name="Zhu T."/>
            <person name="Wang L."/>
            <person name="Wang Y."/>
            <person name="McGuire P.E."/>
            <person name="Liu S."/>
            <person name="Long H."/>
            <person name="Ramasamy R.K."/>
            <person name="Rodriguez J.C."/>
            <person name="Van S.L."/>
            <person name="Yuan L."/>
            <person name="Wang Z."/>
            <person name="Xia Z."/>
            <person name="Xiao L."/>
            <person name="Anderson O.D."/>
            <person name="Ouyang S."/>
            <person name="Liang Y."/>
            <person name="Zimin A.V."/>
            <person name="Pertea G."/>
            <person name="Qi P."/>
            <person name="Bennetzen J.L."/>
            <person name="Dai X."/>
            <person name="Dawson M.W."/>
            <person name="Muller H.G."/>
            <person name="Kugler K."/>
            <person name="Rivarola-Duarte L."/>
            <person name="Spannagl M."/>
            <person name="Mayer K.F.X."/>
            <person name="Lu F.H."/>
            <person name="Bevan M.W."/>
            <person name="Leroy P."/>
            <person name="Li P."/>
            <person name="You F.M."/>
            <person name="Sun Q."/>
            <person name="Liu Z."/>
            <person name="Lyons E."/>
            <person name="Wicker T."/>
            <person name="Salzberg S.L."/>
            <person name="Devos K.M."/>
            <person name="Dvorak J."/>
        </authorList>
    </citation>
    <scope>NUCLEOTIDE SEQUENCE [LARGE SCALE GENOMIC DNA]</scope>
    <source>
        <strain evidence="1">cv. AL8/78</strain>
    </source>
</reference>
<organism evidence="1 2">
    <name type="scientific">Aegilops tauschii subsp. strangulata</name>
    <name type="common">Goatgrass</name>
    <dbReference type="NCBI Taxonomy" id="200361"/>
    <lineage>
        <taxon>Eukaryota</taxon>
        <taxon>Viridiplantae</taxon>
        <taxon>Streptophyta</taxon>
        <taxon>Embryophyta</taxon>
        <taxon>Tracheophyta</taxon>
        <taxon>Spermatophyta</taxon>
        <taxon>Magnoliopsida</taxon>
        <taxon>Liliopsida</taxon>
        <taxon>Poales</taxon>
        <taxon>Poaceae</taxon>
        <taxon>BOP clade</taxon>
        <taxon>Pooideae</taxon>
        <taxon>Triticodae</taxon>
        <taxon>Triticeae</taxon>
        <taxon>Triticinae</taxon>
        <taxon>Aegilops</taxon>
    </lineage>
</organism>
<proteinExistence type="predicted"/>
<dbReference type="InterPro" id="IPR029063">
    <property type="entry name" value="SAM-dependent_MTases_sf"/>
</dbReference>
<dbReference type="Proteomes" id="UP000015105">
    <property type="component" value="Chromosome 6D"/>
</dbReference>